<keyword evidence="2" id="KW-1185">Reference proteome</keyword>
<protein>
    <submittedName>
        <fullName evidence="1">Uncharacterized protein</fullName>
    </submittedName>
</protein>
<dbReference type="EMBL" id="JAGHQL010000398">
    <property type="protein sequence ID" value="KAH0533639.1"/>
    <property type="molecule type" value="Genomic_DNA"/>
</dbReference>
<gene>
    <name evidence="1" type="ORF">FGG08_007617</name>
</gene>
<name>A0A9P8HYW1_9PEZI</name>
<organism evidence="1 2">
    <name type="scientific">Glutinoglossum americanum</name>
    <dbReference type="NCBI Taxonomy" id="1670608"/>
    <lineage>
        <taxon>Eukaryota</taxon>
        <taxon>Fungi</taxon>
        <taxon>Dikarya</taxon>
        <taxon>Ascomycota</taxon>
        <taxon>Pezizomycotina</taxon>
        <taxon>Geoglossomycetes</taxon>
        <taxon>Geoglossales</taxon>
        <taxon>Geoglossaceae</taxon>
        <taxon>Glutinoglossum</taxon>
    </lineage>
</organism>
<proteinExistence type="predicted"/>
<dbReference type="AlphaFoldDB" id="A0A9P8HYW1"/>
<feature type="non-terminal residue" evidence="1">
    <location>
        <position position="1"/>
    </location>
</feature>
<sequence length="132" mass="15267">YYKPLFVDINVTHTVEGIELLKKHNAIDKPFLTMEFSSFIQNALSVVPVGGSPFMDVNITITRTVCPPVEKFFSNAQYVLLLRANRPHLQEFFRICYGDYLAKHYTLIDDSPAWYFYERKPEETTIPAALTK</sequence>
<reference evidence="1" key="1">
    <citation type="submission" date="2021-03" db="EMBL/GenBank/DDBJ databases">
        <title>Comparative genomics and phylogenomic investigation of the class Geoglossomycetes provide insights into ecological specialization and systematics.</title>
        <authorList>
            <person name="Melie T."/>
            <person name="Pirro S."/>
            <person name="Miller A.N."/>
            <person name="Quandt A."/>
        </authorList>
    </citation>
    <scope>NUCLEOTIDE SEQUENCE</scope>
    <source>
        <strain evidence="1">GBOQ0MN5Z8</strain>
    </source>
</reference>
<evidence type="ECO:0000313" key="1">
    <source>
        <dbReference type="EMBL" id="KAH0533639.1"/>
    </source>
</evidence>
<comment type="caution">
    <text evidence="1">The sequence shown here is derived from an EMBL/GenBank/DDBJ whole genome shotgun (WGS) entry which is preliminary data.</text>
</comment>
<evidence type="ECO:0000313" key="2">
    <source>
        <dbReference type="Proteomes" id="UP000698800"/>
    </source>
</evidence>
<accession>A0A9P8HYW1</accession>
<dbReference type="Proteomes" id="UP000698800">
    <property type="component" value="Unassembled WGS sequence"/>
</dbReference>